<organism evidence="1">
    <name type="scientific">Gongylonema pulchrum</name>
    <dbReference type="NCBI Taxonomy" id="637853"/>
    <lineage>
        <taxon>Eukaryota</taxon>
        <taxon>Metazoa</taxon>
        <taxon>Ecdysozoa</taxon>
        <taxon>Nematoda</taxon>
        <taxon>Chromadorea</taxon>
        <taxon>Rhabditida</taxon>
        <taxon>Spirurina</taxon>
        <taxon>Spiruromorpha</taxon>
        <taxon>Spiruroidea</taxon>
        <taxon>Gongylonematidae</taxon>
        <taxon>Gongylonema</taxon>
    </lineage>
</organism>
<name>A0A183EQA9_9BILA</name>
<sequence length="132" mass="15402">LEEEKNRFLHTVDFISQQQTELETLVVDLEKSLGLGDWTEMAPIGLPDPGISTHADVKRQEIYCYVENFNFLNPVFSIRFTRYRTFIYQMTELQKVSNGGDEQAETVEQIAQILRRQLDALQWIDEQTGEMN</sequence>
<evidence type="ECO:0000313" key="1">
    <source>
        <dbReference type="WBParaSite" id="GPUH_0002317901-mRNA-1"/>
    </source>
</evidence>
<protein>
    <submittedName>
        <fullName evidence="1">KIF1B domain-containing protein</fullName>
    </submittedName>
</protein>
<dbReference type="Gene3D" id="1.20.5.170">
    <property type="match status" value="1"/>
</dbReference>
<dbReference type="GO" id="GO:0006606">
    <property type="term" value="P:protein import into nucleus"/>
    <property type="evidence" value="ECO:0007669"/>
    <property type="project" value="TreeGrafter"/>
</dbReference>
<dbReference type="GO" id="GO:0006405">
    <property type="term" value="P:RNA export from nucleus"/>
    <property type="evidence" value="ECO:0007669"/>
    <property type="project" value="TreeGrafter"/>
</dbReference>
<proteinExistence type="predicted"/>
<dbReference type="WBParaSite" id="GPUH_0002317901-mRNA-1">
    <property type="protein sequence ID" value="GPUH_0002317901-mRNA-1"/>
    <property type="gene ID" value="GPUH_0002317901"/>
</dbReference>
<dbReference type="GO" id="GO:0005543">
    <property type="term" value="F:phospholipid binding"/>
    <property type="evidence" value="ECO:0007669"/>
    <property type="project" value="TreeGrafter"/>
</dbReference>
<dbReference type="InterPro" id="IPR026010">
    <property type="entry name" value="NSP1/NUP62"/>
</dbReference>
<reference evidence="1" key="1">
    <citation type="submission" date="2016-06" db="UniProtKB">
        <authorList>
            <consortium name="WormBaseParasite"/>
        </authorList>
    </citation>
    <scope>IDENTIFICATION</scope>
</reference>
<dbReference type="PANTHER" id="PTHR12084:SF0">
    <property type="entry name" value="NUCLEAR PORE GLYCOPROTEIN P62"/>
    <property type="match status" value="1"/>
</dbReference>
<dbReference type="AlphaFoldDB" id="A0A183EQA9"/>
<dbReference type="GO" id="GO:0017056">
    <property type="term" value="F:structural constituent of nuclear pore"/>
    <property type="evidence" value="ECO:0007669"/>
    <property type="project" value="InterPro"/>
</dbReference>
<dbReference type="GO" id="GO:0044613">
    <property type="term" value="C:nuclear pore central transport channel"/>
    <property type="evidence" value="ECO:0007669"/>
    <property type="project" value="TreeGrafter"/>
</dbReference>
<accession>A0A183EQA9</accession>
<dbReference type="PANTHER" id="PTHR12084">
    <property type="entry name" value="NUCLEAR PORE GLYCOPROTEIN P62-RELATED"/>
    <property type="match status" value="1"/>
</dbReference>